<keyword evidence="2" id="KW-0378">Hydrolase</keyword>
<dbReference type="PANTHER" id="PTHR30231:SF41">
    <property type="entry name" value="DNA POLYMERASE III SUBUNIT EPSILON"/>
    <property type="match status" value="1"/>
</dbReference>
<dbReference type="PANTHER" id="PTHR30231">
    <property type="entry name" value="DNA POLYMERASE III SUBUNIT EPSILON"/>
    <property type="match status" value="1"/>
</dbReference>
<dbReference type="EMBL" id="CP102290">
    <property type="protein sequence ID" value="UWP60389.1"/>
    <property type="molecule type" value="Genomic_DNA"/>
</dbReference>
<dbReference type="SUPFAM" id="SSF53098">
    <property type="entry name" value="Ribonuclease H-like"/>
    <property type="match status" value="1"/>
</dbReference>
<accession>A0ABY5VII6</accession>
<dbReference type="InterPro" id="IPR012337">
    <property type="entry name" value="RNaseH-like_sf"/>
</dbReference>
<keyword evidence="2" id="KW-0269">Exonuclease</keyword>
<organism evidence="2 3">
    <name type="scientific">Ruminococcus gauvreauii</name>
    <dbReference type="NCBI Taxonomy" id="438033"/>
    <lineage>
        <taxon>Bacteria</taxon>
        <taxon>Bacillati</taxon>
        <taxon>Bacillota</taxon>
        <taxon>Clostridia</taxon>
        <taxon>Eubacteriales</taxon>
        <taxon>Oscillospiraceae</taxon>
        <taxon>Ruminococcus</taxon>
    </lineage>
</organism>
<dbReference type="GO" id="GO:0004527">
    <property type="term" value="F:exonuclease activity"/>
    <property type="evidence" value="ECO:0007669"/>
    <property type="project" value="UniProtKB-KW"/>
</dbReference>
<dbReference type="CDD" id="cd06127">
    <property type="entry name" value="DEDDh"/>
    <property type="match status" value="1"/>
</dbReference>
<gene>
    <name evidence="2" type="ORF">NQ502_04865</name>
</gene>
<evidence type="ECO:0000313" key="2">
    <source>
        <dbReference type="EMBL" id="UWP60389.1"/>
    </source>
</evidence>
<dbReference type="SMART" id="SM00479">
    <property type="entry name" value="EXOIII"/>
    <property type="match status" value="1"/>
</dbReference>
<feature type="domain" description="Exonuclease" evidence="1">
    <location>
        <begin position="3"/>
        <end position="168"/>
    </location>
</feature>
<dbReference type="InterPro" id="IPR013520">
    <property type="entry name" value="Ribonucl_H"/>
</dbReference>
<keyword evidence="2" id="KW-0540">Nuclease</keyword>
<reference evidence="2" key="1">
    <citation type="journal article" date="2022" name="Cell">
        <title>Design, construction, and in vivo augmentation of a complex gut microbiome.</title>
        <authorList>
            <person name="Cheng A.G."/>
            <person name="Ho P.Y."/>
            <person name="Aranda-Diaz A."/>
            <person name="Jain S."/>
            <person name="Yu F.B."/>
            <person name="Meng X."/>
            <person name="Wang M."/>
            <person name="Iakiviak M."/>
            <person name="Nagashima K."/>
            <person name="Zhao A."/>
            <person name="Murugkar P."/>
            <person name="Patil A."/>
            <person name="Atabakhsh K."/>
            <person name="Weakley A."/>
            <person name="Yan J."/>
            <person name="Brumbaugh A.R."/>
            <person name="Higginbottom S."/>
            <person name="Dimas A."/>
            <person name="Shiver A.L."/>
            <person name="Deutschbauer A."/>
            <person name="Neff N."/>
            <person name="Sonnenburg J.L."/>
            <person name="Huang K.C."/>
            <person name="Fischbach M.A."/>
        </authorList>
    </citation>
    <scope>NUCLEOTIDE SEQUENCE</scope>
    <source>
        <strain evidence="2">DSM 19829</strain>
    </source>
</reference>
<evidence type="ECO:0000313" key="3">
    <source>
        <dbReference type="Proteomes" id="UP001060164"/>
    </source>
</evidence>
<sequence>MKTCVVLDLETTGLRPKTDRILEIGALKIVDGCTADSYHVLVNPQMQIPYRIQELTGITQAMAEEGEESEAALKGFLDFCGELPLLGHNIMFDYSFVKHKAVNLGLKFEKEAVDTLKIARMALPDLASRSLAALCRYYHIDQGDAHRALDDTKSTWQLYQCLERDFMESRPEIFKPQRLIYTVKKQGPITFSQKVYLNDLLRYHRIETNVTIESLTKSEASRMIDKIILNHGRIKR</sequence>
<protein>
    <submittedName>
        <fullName evidence="2">3'-5' exonuclease</fullName>
    </submittedName>
</protein>
<name>A0ABY5VII6_9FIRM</name>
<keyword evidence="3" id="KW-1185">Reference proteome</keyword>
<evidence type="ECO:0000259" key="1">
    <source>
        <dbReference type="SMART" id="SM00479"/>
    </source>
</evidence>
<dbReference type="NCBIfam" id="TIGR00573">
    <property type="entry name" value="dnaq"/>
    <property type="match status" value="1"/>
</dbReference>
<dbReference type="InterPro" id="IPR036397">
    <property type="entry name" value="RNaseH_sf"/>
</dbReference>
<proteinExistence type="predicted"/>
<dbReference type="RefSeq" id="WP_028529819.1">
    <property type="nucleotide sequence ID" value="NZ_CABLBR010000034.1"/>
</dbReference>
<dbReference type="InterPro" id="IPR006054">
    <property type="entry name" value="DnaQ"/>
</dbReference>
<dbReference type="Proteomes" id="UP001060164">
    <property type="component" value="Chromosome"/>
</dbReference>
<dbReference type="Pfam" id="PF00929">
    <property type="entry name" value="RNase_T"/>
    <property type="match status" value="1"/>
</dbReference>
<dbReference type="Gene3D" id="3.30.420.10">
    <property type="entry name" value="Ribonuclease H-like superfamily/Ribonuclease H"/>
    <property type="match status" value="1"/>
</dbReference>